<keyword evidence="2 6" id="KW-0812">Transmembrane</keyword>
<feature type="compositionally biased region" description="Basic and acidic residues" evidence="5">
    <location>
        <begin position="23"/>
        <end position="33"/>
    </location>
</feature>
<accession>A0A7W7VXG0</accession>
<comment type="subcellular location">
    <subcellularLocation>
        <location evidence="1">Membrane</location>
        <topology evidence="1">Multi-pass membrane protein</topology>
    </subcellularLocation>
</comment>
<evidence type="ECO:0000256" key="2">
    <source>
        <dbReference type="ARBA" id="ARBA00022692"/>
    </source>
</evidence>
<dbReference type="InterPro" id="IPR002293">
    <property type="entry name" value="AA/rel_permease1"/>
</dbReference>
<feature type="transmembrane region" description="Helical" evidence="6">
    <location>
        <begin position="367"/>
        <end position="386"/>
    </location>
</feature>
<comment type="caution">
    <text evidence="7">The sequence shown here is derived from an EMBL/GenBank/DDBJ whole genome shotgun (WGS) entry which is preliminary data.</text>
</comment>
<feature type="transmembrane region" description="Helical" evidence="6">
    <location>
        <begin position="73"/>
        <end position="95"/>
    </location>
</feature>
<dbReference type="PANTHER" id="PTHR47547:SF1">
    <property type="entry name" value="ASPARTATE-PROTON SYMPORTER"/>
    <property type="match status" value="1"/>
</dbReference>
<evidence type="ECO:0000256" key="3">
    <source>
        <dbReference type="ARBA" id="ARBA00022989"/>
    </source>
</evidence>
<feature type="region of interest" description="Disordered" evidence="5">
    <location>
        <begin position="1"/>
        <end position="33"/>
    </location>
</feature>
<sequence length="543" mass="57940">MSSSSQPVPRDPLSPAEATWDGRTGDDGPAHGQERKLHRHLGYWRLAGIGLGDIIGSGWLFAAMYAARIAGPLSLLCWLAGGALAALVALVMVDLGSSRPEAGGTVRWPLYANGPLVASMLGWAVLLAVGANAAEVAAIVQYLAHWRPQLYNGSRLTWSGVGLALVITVLLGVLNALGVRLFARLNLLITVVKLVVPVLTVVLLLLAARFEPRRLTEHGGFAPYGWSAGLTALSVGGIVYAFNGFQSPVEFSGEVRDPRRDVPRSVLTGLALAVLLYLGLQLTFLAAVPERALTHGWRGVDFDSPFAELALLLNLHWLSMVMYADAVLSPGGSALVGLAATARRTYALAKNGTLPRWFMRVDAGSGIPRRALLLNLAITAMFLAPLGGWQDIVSTLGDLLLMVYATSAVAARTLRPADPATGAGRVPAMRWVAPLAFVVATLFVYWSAWHRLRVTVPLTLLGLPLFWVTRRGEPAARLLRELRKGAWLIVWLLALLTFSAVGGFGGGNLVPKPYDSLAVGGCGLAVFFWGVRSGRRHLAETAG</sequence>
<reference evidence="7 8" key="1">
    <citation type="submission" date="2020-08" db="EMBL/GenBank/DDBJ databases">
        <title>Sequencing the genomes of 1000 actinobacteria strains.</title>
        <authorList>
            <person name="Klenk H.-P."/>
        </authorList>
    </citation>
    <scope>NUCLEOTIDE SEQUENCE [LARGE SCALE GENOMIC DNA]</scope>
    <source>
        <strain evidence="7 8">DSM 41654</strain>
    </source>
</reference>
<evidence type="ECO:0000313" key="7">
    <source>
        <dbReference type="EMBL" id="MBB4925918.1"/>
    </source>
</evidence>
<evidence type="ECO:0000256" key="6">
    <source>
        <dbReference type="SAM" id="Phobius"/>
    </source>
</evidence>
<keyword evidence="8" id="KW-1185">Reference proteome</keyword>
<feature type="transmembrane region" description="Helical" evidence="6">
    <location>
        <begin position="513"/>
        <end position="531"/>
    </location>
</feature>
<name>A0A7W7VXG0_KITKI</name>
<feature type="transmembrane region" description="Helical" evidence="6">
    <location>
        <begin position="185"/>
        <end position="206"/>
    </location>
</feature>
<dbReference type="Proteomes" id="UP000540506">
    <property type="component" value="Unassembled WGS sequence"/>
</dbReference>
<feature type="transmembrane region" description="Helical" evidence="6">
    <location>
        <begin position="266"/>
        <end position="288"/>
    </location>
</feature>
<dbReference type="GO" id="GO:0016020">
    <property type="term" value="C:membrane"/>
    <property type="evidence" value="ECO:0007669"/>
    <property type="project" value="UniProtKB-SubCell"/>
</dbReference>
<keyword evidence="3 6" id="KW-1133">Transmembrane helix</keyword>
<feature type="transmembrane region" description="Helical" evidence="6">
    <location>
        <begin position="431"/>
        <end position="448"/>
    </location>
</feature>
<dbReference type="PIRSF" id="PIRSF006060">
    <property type="entry name" value="AA_transporter"/>
    <property type="match status" value="1"/>
</dbReference>
<feature type="transmembrane region" description="Helical" evidence="6">
    <location>
        <begin position="116"/>
        <end position="144"/>
    </location>
</feature>
<gene>
    <name evidence="7" type="ORF">FHR34_004911</name>
</gene>
<evidence type="ECO:0000313" key="8">
    <source>
        <dbReference type="Proteomes" id="UP000540506"/>
    </source>
</evidence>
<dbReference type="EMBL" id="JACHJV010000001">
    <property type="protein sequence ID" value="MBB4925918.1"/>
    <property type="molecule type" value="Genomic_DNA"/>
</dbReference>
<protein>
    <submittedName>
        <fullName evidence="7">Amino acid transporter</fullName>
    </submittedName>
</protein>
<dbReference type="InterPro" id="IPR052962">
    <property type="entry name" value="AA_Transporter_AGT"/>
</dbReference>
<feature type="transmembrane region" description="Helical" evidence="6">
    <location>
        <begin position="43"/>
        <end position="67"/>
    </location>
</feature>
<dbReference type="AlphaFoldDB" id="A0A7W7VXG0"/>
<evidence type="ECO:0000256" key="5">
    <source>
        <dbReference type="SAM" id="MobiDB-lite"/>
    </source>
</evidence>
<feature type="transmembrane region" description="Helical" evidence="6">
    <location>
        <begin position="156"/>
        <end position="178"/>
    </location>
</feature>
<evidence type="ECO:0000256" key="4">
    <source>
        <dbReference type="ARBA" id="ARBA00023136"/>
    </source>
</evidence>
<feature type="transmembrane region" description="Helical" evidence="6">
    <location>
        <begin position="321"/>
        <end position="346"/>
    </location>
</feature>
<dbReference type="Gene3D" id="1.20.1740.10">
    <property type="entry name" value="Amino acid/polyamine transporter I"/>
    <property type="match status" value="1"/>
</dbReference>
<organism evidence="7 8">
    <name type="scientific">Kitasatospora kifunensis</name>
    <name type="common">Streptomyces kifunensis</name>
    <dbReference type="NCBI Taxonomy" id="58351"/>
    <lineage>
        <taxon>Bacteria</taxon>
        <taxon>Bacillati</taxon>
        <taxon>Actinomycetota</taxon>
        <taxon>Actinomycetes</taxon>
        <taxon>Kitasatosporales</taxon>
        <taxon>Streptomycetaceae</taxon>
        <taxon>Kitasatospora</taxon>
    </lineage>
</organism>
<evidence type="ECO:0000256" key="1">
    <source>
        <dbReference type="ARBA" id="ARBA00004141"/>
    </source>
</evidence>
<keyword evidence="4 6" id="KW-0472">Membrane</keyword>
<dbReference type="Pfam" id="PF13520">
    <property type="entry name" value="AA_permease_2"/>
    <property type="match status" value="1"/>
</dbReference>
<feature type="transmembrane region" description="Helical" evidence="6">
    <location>
        <begin position="226"/>
        <end position="245"/>
    </location>
</feature>
<dbReference type="GO" id="GO:0022857">
    <property type="term" value="F:transmembrane transporter activity"/>
    <property type="evidence" value="ECO:0007669"/>
    <property type="project" value="InterPro"/>
</dbReference>
<proteinExistence type="predicted"/>
<feature type="transmembrane region" description="Helical" evidence="6">
    <location>
        <begin position="485"/>
        <end position="507"/>
    </location>
</feature>
<dbReference type="PANTHER" id="PTHR47547">
    <property type="match status" value="1"/>
</dbReference>
<dbReference type="RefSeq" id="WP_184938499.1">
    <property type="nucleotide sequence ID" value="NZ_JACHJV010000001.1"/>
</dbReference>